<gene>
    <name evidence="2" type="ORF">BO71DRAFT_253967</name>
</gene>
<accession>A0A319D8E9</accession>
<reference evidence="2 3" key="1">
    <citation type="submission" date="2018-02" db="EMBL/GenBank/DDBJ databases">
        <title>The genomes of Aspergillus section Nigri reveals drivers in fungal speciation.</title>
        <authorList>
            <consortium name="DOE Joint Genome Institute"/>
            <person name="Vesth T.C."/>
            <person name="Nybo J."/>
            <person name="Theobald S."/>
            <person name="Brandl J."/>
            <person name="Frisvad J.C."/>
            <person name="Nielsen K.F."/>
            <person name="Lyhne E.K."/>
            <person name="Kogle M.E."/>
            <person name="Kuo A."/>
            <person name="Riley R."/>
            <person name="Clum A."/>
            <person name="Nolan M."/>
            <person name="Lipzen A."/>
            <person name="Salamov A."/>
            <person name="Henrissat B."/>
            <person name="Wiebenga A."/>
            <person name="De vries R.P."/>
            <person name="Grigoriev I.V."/>
            <person name="Mortensen U.H."/>
            <person name="Andersen M.R."/>
            <person name="Baker S.E."/>
        </authorList>
    </citation>
    <scope>NUCLEOTIDE SEQUENCE [LARGE SCALE GENOMIC DNA]</scope>
    <source>
        <strain evidence="2 3">CBS 707.79</strain>
    </source>
</reference>
<feature type="compositionally biased region" description="Low complexity" evidence="1">
    <location>
        <begin position="216"/>
        <end position="231"/>
    </location>
</feature>
<feature type="region of interest" description="Disordered" evidence="1">
    <location>
        <begin position="160"/>
        <end position="272"/>
    </location>
</feature>
<evidence type="ECO:0000313" key="2">
    <source>
        <dbReference type="EMBL" id="PYH93540.1"/>
    </source>
</evidence>
<dbReference type="OrthoDB" id="4148828at2759"/>
<evidence type="ECO:0000313" key="3">
    <source>
        <dbReference type="Proteomes" id="UP000247810"/>
    </source>
</evidence>
<dbReference type="AlphaFoldDB" id="A0A319D8E9"/>
<sequence>MTNSLPNPLSRFRKHHQPPKPLHERWGDTDISVPTSGSWNQLDNPHRSTSSSSSSSSSISASALPPHPARRVTYTPTYAAPLPSRIHQHHYNEPPAPKPMNPGMDTSMSRRLSLRRPKPPTITEYPKENDRQTKAERRVSQFAYRPISQDYTLEVAETASSTAGGGGGAGGFRYIPTGGRGQRERVQSGYCDRRSRVTEDGSGYANGYGCDERRFSSMSSSSSSGSGSRRGFSSKRASPSAGRGLGMGIGGGERRGRRLTVDMVPDEEDIYG</sequence>
<protein>
    <submittedName>
        <fullName evidence="2">Uncharacterized protein</fullName>
    </submittedName>
</protein>
<feature type="compositionally biased region" description="Basic and acidic residues" evidence="1">
    <location>
        <begin position="125"/>
        <end position="135"/>
    </location>
</feature>
<evidence type="ECO:0000256" key="1">
    <source>
        <dbReference type="SAM" id="MobiDB-lite"/>
    </source>
</evidence>
<dbReference type="Proteomes" id="UP000247810">
    <property type="component" value="Unassembled WGS sequence"/>
</dbReference>
<keyword evidence="3" id="KW-1185">Reference proteome</keyword>
<feature type="region of interest" description="Disordered" evidence="1">
    <location>
        <begin position="1"/>
        <end position="135"/>
    </location>
</feature>
<feature type="compositionally biased region" description="Polar residues" evidence="1">
    <location>
        <begin position="32"/>
        <end position="43"/>
    </location>
</feature>
<feature type="compositionally biased region" description="Low complexity" evidence="1">
    <location>
        <begin position="48"/>
        <end position="62"/>
    </location>
</feature>
<feature type="compositionally biased region" description="Basic and acidic residues" evidence="1">
    <location>
        <begin position="181"/>
        <end position="199"/>
    </location>
</feature>
<organism evidence="2 3">
    <name type="scientific">Aspergillus ellipticus CBS 707.79</name>
    <dbReference type="NCBI Taxonomy" id="1448320"/>
    <lineage>
        <taxon>Eukaryota</taxon>
        <taxon>Fungi</taxon>
        <taxon>Dikarya</taxon>
        <taxon>Ascomycota</taxon>
        <taxon>Pezizomycotina</taxon>
        <taxon>Eurotiomycetes</taxon>
        <taxon>Eurotiomycetidae</taxon>
        <taxon>Eurotiales</taxon>
        <taxon>Aspergillaceae</taxon>
        <taxon>Aspergillus</taxon>
        <taxon>Aspergillus subgen. Circumdati</taxon>
    </lineage>
</organism>
<dbReference type="EMBL" id="KZ825891">
    <property type="protein sequence ID" value="PYH93540.1"/>
    <property type="molecule type" value="Genomic_DNA"/>
</dbReference>
<dbReference type="VEuPathDB" id="FungiDB:BO71DRAFT_253967"/>
<proteinExistence type="predicted"/>
<name>A0A319D8E9_9EURO</name>